<evidence type="ECO:0000256" key="8">
    <source>
        <dbReference type="SAM" id="Phobius"/>
    </source>
</evidence>
<evidence type="ECO:0000313" key="10">
    <source>
        <dbReference type="Proteomes" id="UP000813824"/>
    </source>
</evidence>
<reference evidence="9" key="1">
    <citation type="journal article" date="2021" name="New Phytol.">
        <title>Evolutionary innovations through gain and loss of genes in the ectomycorrhizal Boletales.</title>
        <authorList>
            <person name="Wu G."/>
            <person name="Miyauchi S."/>
            <person name="Morin E."/>
            <person name="Kuo A."/>
            <person name="Drula E."/>
            <person name="Varga T."/>
            <person name="Kohler A."/>
            <person name="Feng B."/>
            <person name="Cao Y."/>
            <person name="Lipzen A."/>
            <person name="Daum C."/>
            <person name="Hundley H."/>
            <person name="Pangilinan J."/>
            <person name="Johnson J."/>
            <person name="Barry K."/>
            <person name="LaButti K."/>
            <person name="Ng V."/>
            <person name="Ahrendt S."/>
            <person name="Min B."/>
            <person name="Choi I.G."/>
            <person name="Park H."/>
            <person name="Plett J.M."/>
            <person name="Magnuson J."/>
            <person name="Spatafora J.W."/>
            <person name="Nagy L.G."/>
            <person name="Henrissat B."/>
            <person name="Grigoriev I.V."/>
            <person name="Yang Z.L."/>
            <person name="Xu J."/>
            <person name="Martin F.M."/>
        </authorList>
    </citation>
    <scope>NUCLEOTIDE SEQUENCE</scope>
    <source>
        <strain evidence="9">KKN 215</strain>
    </source>
</reference>
<keyword evidence="7 8" id="KW-0472">Membrane</keyword>
<gene>
    <name evidence="9" type="ORF">BXZ70DRAFT_890227</name>
</gene>
<dbReference type="UniPathway" id="UPA00196"/>
<evidence type="ECO:0000256" key="7">
    <source>
        <dbReference type="ARBA" id="ARBA00023136"/>
    </source>
</evidence>
<keyword evidence="5 8" id="KW-0812">Transmembrane</keyword>
<feature type="transmembrane region" description="Helical" evidence="8">
    <location>
        <begin position="240"/>
        <end position="259"/>
    </location>
</feature>
<proteinExistence type="inferred from homology"/>
<dbReference type="AlphaFoldDB" id="A0A8K0URV4"/>
<feature type="transmembrane region" description="Helical" evidence="8">
    <location>
        <begin position="185"/>
        <end position="202"/>
    </location>
</feature>
<dbReference type="PANTHER" id="PTHR12982">
    <property type="entry name" value="PHOSPHATIDYLINOSITOL GLYCAN, CLASS C"/>
    <property type="match status" value="1"/>
</dbReference>
<feature type="transmembrane region" description="Helical" evidence="8">
    <location>
        <begin position="47"/>
        <end position="72"/>
    </location>
</feature>
<keyword evidence="9" id="KW-0328">Glycosyltransferase</keyword>
<feature type="transmembrane region" description="Helical" evidence="8">
    <location>
        <begin position="131"/>
        <end position="149"/>
    </location>
</feature>
<dbReference type="GO" id="GO:0000506">
    <property type="term" value="C:glycosylphosphatidylinositol-N-acetylglucosaminyltransferase (GPI-GnT) complex"/>
    <property type="evidence" value="ECO:0007669"/>
    <property type="project" value="TreeGrafter"/>
</dbReference>
<sequence length="285" mass="31864">MTAAEVRQGRDSEVQWERALWKRTTLPDNYVPDSFLSSLTNFRPYTYWHLVAASWAISQHLATIFTFVAVFVRLKERILDPRLLVWLSTICFMTGYAIWVAVKSSILVFLALLSLSPVLRTLTAATSSDSIWALSAGLFFLNAILADYTSMDPFDRGRQRLSSVLSVNAAISSSVVLASRLTDDISVFALSLFSVLSFAFFPMLRRRLQNGPKVVNAVLTVALLSLSLFLTSPLSNVVTWLYLMVFLAITFLAPAALVWSQRFKNELRGNWDAAVPKVNVDSSVH</sequence>
<organism evidence="9 10">
    <name type="scientific">Cristinia sonorae</name>
    <dbReference type="NCBI Taxonomy" id="1940300"/>
    <lineage>
        <taxon>Eukaryota</taxon>
        <taxon>Fungi</taxon>
        <taxon>Dikarya</taxon>
        <taxon>Basidiomycota</taxon>
        <taxon>Agaricomycotina</taxon>
        <taxon>Agaricomycetes</taxon>
        <taxon>Agaricomycetidae</taxon>
        <taxon>Agaricales</taxon>
        <taxon>Pleurotineae</taxon>
        <taxon>Stephanosporaceae</taxon>
        <taxon>Cristinia</taxon>
    </lineage>
</organism>
<comment type="pathway">
    <text evidence="2">Glycolipid biosynthesis; glycosylphosphatidylinositol-anchor biosynthesis.</text>
</comment>
<dbReference type="Proteomes" id="UP000813824">
    <property type="component" value="Unassembled WGS sequence"/>
</dbReference>
<keyword evidence="4" id="KW-0337">GPI-anchor biosynthesis</keyword>
<evidence type="ECO:0000256" key="2">
    <source>
        <dbReference type="ARBA" id="ARBA00004687"/>
    </source>
</evidence>
<comment type="caution">
    <text evidence="9">The sequence shown here is derived from an EMBL/GenBank/DDBJ whole genome shotgun (WGS) entry which is preliminary data.</text>
</comment>
<dbReference type="GO" id="GO:0006506">
    <property type="term" value="P:GPI anchor biosynthetic process"/>
    <property type="evidence" value="ECO:0007669"/>
    <property type="project" value="UniProtKB-UniPathway"/>
</dbReference>
<dbReference type="PANTHER" id="PTHR12982:SF0">
    <property type="entry name" value="PHOSPHATIDYLINOSITOL N-ACETYLGLUCOSAMINYLTRANSFERASE SUBUNIT C"/>
    <property type="match status" value="1"/>
</dbReference>
<evidence type="ECO:0000256" key="4">
    <source>
        <dbReference type="ARBA" id="ARBA00022502"/>
    </source>
</evidence>
<dbReference type="GO" id="GO:0016757">
    <property type="term" value="F:glycosyltransferase activity"/>
    <property type="evidence" value="ECO:0007669"/>
    <property type="project" value="UniProtKB-KW"/>
</dbReference>
<accession>A0A8K0URV4</accession>
<protein>
    <submittedName>
        <fullName evidence="9">Phosphatidylinositol N-acetylglucosaminyltransferase</fullName>
    </submittedName>
</protein>
<evidence type="ECO:0000256" key="6">
    <source>
        <dbReference type="ARBA" id="ARBA00022989"/>
    </source>
</evidence>
<keyword evidence="10" id="KW-1185">Reference proteome</keyword>
<comment type="similarity">
    <text evidence="3">Belongs to the PIGC family.</text>
</comment>
<dbReference type="InterPro" id="IPR009450">
    <property type="entry name" value="Plno_GlcNAc_GPI2"/>
</dbReference>
<comment type="subcellular location">
    <subcellularLocation>
        <location evidence="1">Membrane</location>
        <topology evidence="1">Multi-pass membrane protein</topology>
    </subcellularLocation>
</comment>
<feature type="transmembrane region" description="Helical" evidence="8">
    <location>
        <begin position="214"/>
        <end position="234"/>
    </location>
</feature>
<dbReference type="PIRSF" id="PIRSF016104">
    <property type="entry name" value="GPI2"/>
    <property type="match status" value="1"/>
</dbReference>
<name>A0A8K0URV4_9AGAR</name>
<evidence type="ECO:0000256" key="3">
    <source>
        <dbReference type="ARBA" id="ARBA00008321"/>
    </source>
</evidence>
<dbReference type="EMBL" id="JAEVFJ010000009">
    <property type="protein sequence ID" value="KAH8102652.1"/>
    <property type="molecule type" value="Genomic_DNA"/>
</dbReference>
<dbReference type="OrthoDB" id="196709at2759"/>
<evidence type="ECO:0000313" key="9">
    <source>
        <dbReference type="EMBL" id="KAH8102652.1"/>
    </source>
</evidence>
<dbReference type="Pfam" id="PF06432">
    <property type="entry name" value="GPI2"/>
    <property type="match status" value="1"/>
</dbReference>
<keyword evidence="6 8" id="KW-1133">Transmembrane helix</keyword>
<evidence type="ECO:0000256" key="1">
    <source>
        <dbReference type="ARBA" id="ARBA00004141"/>
    </source>
</evidence>
<evidence type="ECO:0000256" key="5">
    <source>
        <dbReference type="ARBA" id="ARBA00022692"/>
    </source>
</evidence>
<keyword evidence="9" id="KW-0808">Transferase</keyword>
<feature type="transmembrane region" description="Helical" evidence="8">
    <location>
        <begin position="84"/>
        <end position="111"/>
    </location>
</feature>